<dbReference type="Gene3D" id="3.40.50.720">
    <property type="entry name" value="NAD(P)-binding Rossmann-like Domain"/>
    <property type="match status" value="1"/>
</dbReference>
<evidence type="ECO:0000259" key="1">
    <source>
        <dbReference type="PROSITE" id="PS51201"/>
    </source>
</evidence>
<dbReference type="PANTHER" id="PTHR43833:SF8">
    <property type="entry name" value="TRK SYSTEM POTASSIUM UPTAKE PROTEIN TRKA"/>
    <property type="match status" value="1"/>
</dbReference>
<evidence type="ECO:0000313" key="4">
    <source>
        <dbReference type="Proteomes" id="UP000019150"/>
    </source>
</evidence>
<dbReference type="HOGENOM" id="CLU_046525_2_4_11"/>
<dbReference type="Gene3D" id="3.30.70.1450">
    <property type="entry name" value="Regulator of K+ conductance, C-terminal domain"/>
    <property type="match status" value="1"/>
</dbReference>
<feature type="domain" description="RCK N-terminal" evidence="1">
    <location>
        <begin position="33"/>
        <end position="151"/>
    </location>
</feature>
<name>W5TLQ3_9NOCA</name>
<sequence length="256" mass="27565">MGERAAGSRQRVRFPREGTRPHTTVFGGIGVDTVYVVIMGCGRVGSALARALIRIGHEVAVIDRDPGAFLRLGKDFPGERVTGVGFDRDVLIRAGIERAGAFAAVSNGDNSNIIAARVARETFGVDRVVARIYDAKRAAVYERLGIPTIATVPWTTDRFLRTLTGDETTATWRDPTGAASVTELVLHEDWFGRTVRELEDAIPVRVAFLIRYGQALLPTSKTVLQADDAVYVAAVSERVGEVVAVAATAPSSEDQS</sequence>
<dbReference type="InterPro" id="IPR003148">
    <property type="entry name" value="RCK_N"/>
</dbReference>
<dbReference type="PATRIC" id="fig|1415166.3.peg.5461"/>
<organism evidence="3 4">
    <name type="scientific">Nocardia nova SH22a</name>
    <dbReference type="NCBI Taxonomy" id="1415166"/>
    <lineage>
        <taxon>Bacteria</taxon>
        <taxon>Bacillati</taxon>
        <taxon>Actinomycetota</taxon>
        <taxon>Actinomycetes</taxon>
        <taxon>Mycobacteriales</taxon>
        <taxon>Nocardiaceae</taxon>
        <taxon>Nocardia</taxon>
    </lineage>
</organism>
<dbReference type="Pfam" id="PF02254">
    <property type="entry name" value="TrkA_N"/>
    <property type="match status" value="1"/>
</dbReference>
<dbReference type="GO" id="GO:0006813">
    <property type="term" value="P:potassium ion transport"/>
    <property type="evidence" value="ECO:0007669"/>
    <property type="project" value="InterPro"/>
</dbReference>
<dbReference type="AlphaFoldDB" id="W5TLQ3"/>
<evidence type="ECO:0000313" key="3">
    <source>
        <dbReference type="EMBL" id="AHH20079.1"/>
    </source>
</evidence>
<dbReference type="SUPFAM" id="SSF51735">
    <property type="entry name" value="NAD(P)-binding Rossmann-fold domains"/>
    <property type="match status" value="1"/>
</dbReference>
<dbReference type="PANTHER" id="PTHR43833">
    <property type="entry name" value="POTASSIUM CHANNEL PROTEIN 2-RELATED-RELATED"/>
    <property type="match status" value="1"/>
</dbReference>
<dbReference type="KEGG" id="nno:NONO_c52990"/>
<dbReference type="PROSITE" id="PS51201">
    <property type="entry name" value="RCK_N"/>
    <property type="match status" value="1"/>
</dbReference>
<feature type="domain" description="RCK C-terminal" evidence="2">
    <location>
        <begin position="169"/>
        <end position="248"/>
    </location>
</feature>
<keyword evidence="4" id="KW-1185">Reference proteome</keyword>
<dbReference type="InterPro" id="IPR006037">
    <property type="entry name" value="RCK_C"/>
</dbReference>
<dbReference type="Proteomes" id="UP000019150">
    <property type="component" value="Chromosome"/>
</dbReference>
<dbReference type="InterPro" id="IPR050721">
    <property type="entry name" value="Trk_Ktr_HKT_K-transport"/>
</dbReference>
<protein>
    <submittedName>
        <fullName evidence="3">Trk system potassium uptake protein TrkA</fullName>
    </submittedName>
</protein>
<dbReference type="InterPro" id="IPR036721">
    <property type="entry name" value="RCK_C_sf"/>
</dbReference>
<dbReference type="SUPFAM" id="SSF116726">
    <property type="entry name" value="TrkA C-terminal domain-like"/>
    <property type="match status" value="1"/>
</dbReference>
<dbReference type="EMBL" id="CP006850">
    <property type="protein sequence ID" value="AHH20079.1"/>
    <property type="molecule type" value="Genomic_DNA"/>
</dbReference>
<dbReference type="PROSITE" id="PS51202">
    <property type="entry name" value="RCK_C"/>
    <property type="match status" value="1"/>
</dbReference>
<dbReference type="eggNOG" id="COG0569">
    <property type="taxonomic scope" value="Bacteria"/>
</dbReference>
<accession>W5TLQ3</accession>
<reference evidence="3 4" key="1">
    <citation type="journal article" date="2014" name="Appl. Environ. Microbiol.">
        <title>Insights into the Microbial Degradation of Rubber and Gutta-Percha by Analysis of the Complete Genome of Nocardia nova SH22a.</title>
        <authorList>
            <person name="Luo Q."/>
            <person name="Hiessl S."/>
            <person name="Poehlein A."/>
            <person name="Daniel R."/>
            <person name="Steinbuchel A."/>
        </authorList>
    </citation>
    <scope>NUCLEOTIDE SEQUENCE [LARGE SCALE GENOMIC DNA]</scope>
    <source>
        <strain evidence="3">SH22a</strain>
    </source>
</reference>
<dbReference type="InterPro" id="IPR036291">
    <property type="entry name" value="NAD(P)-bd_dom_sf"/>
</dbReference>
<dbReference type="GO" id="GO:0008324">
    <property type="term" value="F:monoatomic cation transmembrane transporter activity"/>
    <property type="evidence" value="ECO:0007669"/>
    <property type="project" value="InterPro"/>
</dbReference>
<dbReference type="STRING" id="1415166.NONO_c52990"/>
<gene>
    <name evidence="3" type="primary">trkA1</name>
    <name evidence="3" type="ORF">NONO_c52990</name>
</gene>
<proteinExistence type="predicted"/>
<evidence type="ECO:0000259" key="2">
    <source>
        <dbReference type="PROSITE" id="PS51202"/>
    </source>
</evidence>